<name>A0A0F5JHS4_9BACT</name>
<dbReference type="Gene3D" id="3.20.20.370">
    <property type="entry name" value="Glycoside hydrolase/deacetylase"/>
    <property type="match status" value="1"/>
</dbReference>
<gene>
    <name evidence="2" type="ORF">HMPREF1536_01995</name>
</gene>
<dbReference type="EMBL" id="AQHW01000013">
    <property type="protein sequence ID" value="KKB57274.1"/>
    <property type="molecule type" value="Genomic_DNA"/>
</dbReference>
<dbReference type="InterPro" id="IPR050248">
    <property type="entry name" value="Polysacc_deacetylase_ArnD"/>
</dbReference>
<dbReference type="HOGENOM" id="CLU_021264_0_3_10"/>
<dbReference type="Proteomes" id="UP000033035">
    <property type="component" value="Unassembled WGS sequence"/>
</dbReference>
<feature type="domain" description="NodB homology" evidence="1">
    <location>
        <begin position="41"/>
        <end position="218"/>
    </location>
</feature>
<protein>
    <recommendedName>
        <fullName evidence="1">NodB homology domain-containing protein</fullName>
    </recommendedName>
</protein>
<dbReference type="GO" id="GO:0016810">
    <property type="term" value="F:hydrolase activity, acting on carbon-nitrogen (but not peptide) bonds"/>
    <property type="evidence" value="ECO:0007669"/>
    <property type="project" value="InterPro"/>
</dbReference>
<evidence type="ECO:0000313" key="2">
    <source>
        <dbReference type="EMBL" id="KKB57274.1"/>
    </source>
</evidence>
<dbReference type="GO" id="GO:0005975">
    <property type="term" value="P:carbohydrate metabolic process"/>
    <property type="evidence" value="ECO:0007669"/>
    <property type="project" value="InterPro"/>
</dbReference>
<dbReference type="Pfam" id="PF01522">
    <property type="entry name" value="Polysacc_deac_1"/>
    <property type="match status" value="1"/>
</dbReference>
<evidence type="ECO:0000259" key="1">
    <source>
        <dbReference type="PROSITE" id="PS51677"/>
    </source>
</evidence>
<dbReference type="AlphaFoldDB" id="A0A0F5JHS4"/>
<dbReference type="PROSITE" id="PS51677">
    <property type="entry name" value="NODB"/>
    <property type="match status" value="1"/>
</dbReference>
<evidence type="ECO:0000313" key="3">
    <source>
        <dbReference type="Proteomes" id="UP000033035"/>
    </source>
</evidence>
<dbReference type="PATRIC" id="fig|1203610.3.peg.2045"/>
<dbReference type="SUPFAM" id="SSF88713">
    <property type="entry name" value="Glycoside hydrolase/deacetylase"/>
    <property type="match status" value="1"/>
</dbReference>
<dbReference type="InterPro" id="IPR011330">
    <property type="entry name" value="Glyco_hydro/deAcase_b/a-brl"/>
</dbReference>
<dbReference type="STRING" id="1203610.HMPREF1536_01995"/>
<dbReference type="InterPro" id="IPR002509">
    <property type="entry name" value="NODB_dom"/>
</dbReference>
<organism evidence="2 3">
    <name type="scientific">Parabacteroides gordonii MS-1 = DSM 23371</name>
    <dbReference type="NCBI Taxonomy" id="1203610"/>
    <lineage>
        <taxon>Bacteria</taxon>
        <taxon>Pseudomonadati</taxon>
        <taxon>Bacteroidota</taxon>
        <taxon>Bacteroidia</taxon>
        <taxon>Bacteroidales</taxon>
        <taxon>Tannerellaceae</taxon>
        <taxon>Parabacteroides</taxon>
    </lineage>
</organism>
<accession>A0A0F5JHS4</accession>
<reference evidence="2 3" key="1">
    <citation type="submission" date="2013-04" db="EMBL/GenBank/DDBJ databases">
        <title>The Genome Sequence of Parabacteroides gordonii DSM 23371.</title>
        <authorList>
            <consortium name="The Broad Institute Genomics Platform"/>
            <person name="Earl A."/>
            <person name="Ward D."/>
            <person name="Feldgarden M."/>
            <person name="Gevers D."/>
            <person name="Martens E."/>
            <person name="Sakamoto M."/>
            <person name="Benno Y."/>
            <person name="Suzuki N."/>
            <person name="Matsunaga N."/>
            <person name="Koshihara K."/>
            <person name="Seki M."/>
            <person name="Komiya H."/>
            <person name="Walker B."/>
            <person name="Young S."/>
            <person name="Zeng Q."/>
            <person name="Gargeya S."/>
            <person name="Fitzgerald M."/>
            <person name="Haas B."/>
            <person name="Abouelleil A."/>
            <person name="Allen A.W."/>
            <person name="Alvarado L."/>
            <person name="Arachchi H.M."/>
            <person name="Berlin A.M."/>
            <person name="Chapman S.B."/>
            <person name="Gainer-Dewar J."/>
            <person name="Goldberg J."/>
            <person name="Griggs A."/>
            <person name="Gujja S."/>
            <person name="Hansen M."/>
            <person name="Howarth C."/>
            <person name="Imamovic A."/>
            <person name="Ireland A."/>
            <person name="Larimer J."/>
            <person name="McCowan C."/>
            <person name="Murphy C."/>
            <person name="Pearson M."/>
            <person name="Poon T.W."/>
            <person name="Priest M."/>
            <person name="Roberts A."/>
            <person name="Saif S."/>
            <person name="Shea T."/>
            <person name="Sisk P."/>
            <person name="Sykes S."/>
            <person name="Wortman J."/>
            <person name="Nusbaum C."/>
            <person name="Birren B."/>
        </authorList>
    </citation>
    <scope>NUCLEOTIDE SEQUENCE [LARGE SCALE GENOMIC DNA]</scope>
    <source>
        <strain evidence="2 3">MS-1</strain>
    </source>
</reference>
<dbReference type="PANTHER" id="PTHR10587">
    <property type="entry name" value="GLYCOSYL TRANSFERASE-RELATED"/>
    <property type="match status" value="1"/>
</dbReference>
<proteinExistence type="predicted"/>
<comment type="caution">
    <text evidence="2">The sequence shown here is derived from an EMBL/GenBank/DDBJ whole genome shotgun (WGS) entry which is preliminary data.</text>
</comment>
<dbReference type="CDD" id="cd10917">
    <property type="entry name" value="CE4_NodB_like_6s_7s"/>
    <property type="match status" value="1"/>
</dbReference>
<sequence>MVWLVFIAVLICMGAFLFYASYSIRSGVYVKALCRGNTDKRVVCLTFDDGPDPQYTPQVLDVLKKYQVQAAFFCIGAKVRENPAVMRRIASEGHHVGNHSDSHSWKFPFLSRKKMRWDVSLCEDSLLSHAGPILTFRPPFGVTNPTVAWLVDDMLYTIIGWSIRSFDTRGESEDKVFRRIIKQIEPGSVILLHDRMPGAASLLTRLLEHLKTINYEVIPLDKMFDIPDPYGKEDE</sequence>
<keyword evidence="3" id="KW-1185">Reference proteome</keyword>